<dbReference type="HOGENOM" id="CLU_000288_18_22_1"/>
<evidence type="ECO:0000256" key="8">
    <source>
        <dbReference type="ARBA" id="ARBA00022729"/>
    </source>
</evidence>
<evidence type="ECO:0000259" key="18">
    <source>
        <dbReference type="Pfam" id="PF08263"/>
    </source>
</evidence>
<keyword evidence="8" id="KW-0732">Signal</keyword>
<dbReference type="PANTHER" id="PTHR48052">
    <property type="entry name" value="UNNAMED PRODUCT"/>
    <property type="match status" value="1"/>
</dbReference>
<reference evidence="19" key="1">
    <citation type="submission" date="2015-04" db="UniProtKB">
        <authorList>
            <consortium name="EnsemblPlants"/>
        </authorList>
    </citation>
    <scope>IDENTIFICATION</scope>
</reference>
<dbReference type="Gramene" id="OGLUM02G24460.1">
    <property type="protein sequence ID" value="OGLUM02G24460.1"/>
    <property type="gene ID" value="OGLUM02G24460"/>
</dbReference>
<dbReference type="EC" id="2.7.11.1" evidence="3"/>
<feature type="domain" description="Leucine-rich repeat-containing N-terminal plant-type" evidence="18">
    <location>
        <begin position="98"/>
        <end position="138"/>
    </location>
</feature>
<dbReference type="GO" id="GO:0005886">
    <property type="term" value="C:plasma membrane"/>
    <property type="evidence" value="ECO:0007669"/>
    <property type="project" value="UniProtKB-SubCell"/>
</dbReference>
<comment type="catalytic activity">
    <reaction evidence="15">
        <text>L-threonyl-[protein] + ATP = O-phospho-L-threonyl-[protein] + ADP + H(+)</text>
        <dbReference type="Rhea" id="RHEA:46608"/>
        <dbReference type="Rhea" id="RHEA-COMP:11060"/>
        <dbReference type="Rhea" id="RHEA-COMP:11605"/>
        <dbReference type="ChEBI" id="CHEBI:15378"/>
        <dbReference type="ChEBI" id="CHEBI:30013"/>
        <dbReference type="ChEBI" id="CHEBI:30616"/>
        <dbReference type="ChEBI" id="CHEBI:61977"/>
        <dbReference type="ChEBI" id="CHEBI:456216"/>
        <dbReference type="EC" id="2.7.11.1"/>
    </reaction>
</comment>
<comment type="subcellular location">
    <subcellularLocation>
        <location evidence="1">Cell membrane</location>
        <topology evidence="1">Single-pass type I membrane protein</topology>
    </subcellularLocation>
</comment>
<keyword evidence="14" id="KW-0325">Glycoprotein</keyword>
<reference evidence="19" key="2">
    <citation type="submission" date="2018-05" db="EMBL/GenBank/DDBJ databases">
        <title>OgluRS3 (Oryza glumaepatula Reference Sequence Version 3).</title>
        <authorList>
            <person name="Zhang J."/>
            <person name="Kudrna D."/>
            <person name="Lee S."/>
            <person name="Talag J."/>
            <person name="Welchert J."/>
            <person name="Wing R.A."/>
        </authorList>
    </citation>
    <scope>NUCLEOTIDE SEQUENCE [LARGE SCALE GENOMIC DNA]</scope>
</reference>
<dbReference type="eggNOG" id="KOG0619">
    <property type="taxonomic scope" value="Eukaryota"/>
</dbReference>
<evidence type="ECO:0000256" key="5">
    <source>
        <dbReference type="ARBA" id="ARBA00022527"/>
    </source>
</evidence>
<evidence type="ECO:0000256" key="10">
    <source>
        <dbReference type="ARBA" id="ARBA00022777"/>
    </source>
</evidence>
<comment type="similarity">
    <text evidence="2">Belongs to the RLP family.</text>
</comment>
<comment type="catalytic activity">
    <reaction evidence="16">
        <text>L-seryl-[protein] + ATP = O-phospho-L-seryl-[protein] + ADP + H(+)</text>
        <dbReference type="Rhea" id="RHEA:17989"/>
        <dbReference type="Rhea" id="RHEA-COMP:9863"/>
        <dbReference type="Rhea" id="RHEA-COMP:11604"/>
        <dbReference type="ChEBI" id="CHEBI:15378"/>
        <dbReference type="ChEBI" id="CHEBI:29999"/>
        <dbReference type="ChEBI" id="CHEBI:30616"/>
        <dbReference type="ChEBI" id="CHEBI:83421"/>
        <dbReference type="ChEBI" id="CHEBI:456216"/>
        <dbReference type="EC" id="2.7.11.1"/>
    </reaction>
</comment>
<keyword evidence="12" id="KW-0472">Membrane</keyword>
<evidence type="ECO:0000256" key="15">
    <source>
        <dbReference type="ARBA" id="ARBA00047899"/>
    </source>
</evidence>
<evidence type="ECO:0000256" key="9">
    <source>
        <dbReference type="ARBA" id="ARBA00022737"/>
    </source>
</evidence>
<evidence type="ECO:0000256" key="14">
    <source>
        <dbReference type="ARBA" id="ARBA00023180"/>
    </source>
</evidence>
<dbReference type="FunFam" id="3.80.10.10:FF:000095">
    <property type="entry name" value="LRR receptor-like serine/threonine-protein kinase GSO1"/>
    <property type="match status" value="1"/>
</dbReference>
<dbReference type="Gene3D" id="3.80.10.10">
    <property type="entry name" value="Ribonuclease Inhibitor"/>
    <property type="match status" value="3"/>
</dbReference>
<dbReference type="AlphaFoldDB" id="A0A0D9YUY5"/>
<protein>
    <recommendedName>
        <fullName evidence="3">non-specific serine/threonine protein kinase</fullName>
        <ecNumber evidence="3">2.7.11.1</ecNumber>
    </recommendedName>
</protein>
<evidence type="ECO:0000256" key="3">
    <source>
        <dbReference type="ARBA" id="ARBA00012513"/>
    </source>
</evidence>
<dbReference type="FunFam" id="3.80.10.10:FF:000383">
    <property type="entry name" value="Leucine-rich repeat receptor protein kinase EMS1"/>
    <property type="match status" value="1"/>
</dbReference>
<evidence type="ECO:0000256" key="16">
    <source>
        <dbReference type="ARBA" id="ARBA00048679"/>
    </source>
</evidence>
<dbReference type="GO" id="GO:0004674">
    <property type="term" value="F:protein serine/threonine kinase activity"/>
    <property type="evidence" value="ECO:0007669"/>
    <property type="project" value="UniProtKB-KW"/>
</dbReference>
<evidence type="ECO:0000256" key="6">
    <source>
        <dbReference type="ARBA" id="ARBA00022614"/>
    </source>
</evidence>
<dbReference type="STRING" id="40148.A0A0D9YUY5"/>
<keyword evidence="9" id="KW-0677">Repeat</keyword>
<organism evidence="19">
    <name type="scientific">Oryza glumipatula</name>
    <dbReference type="NCBI Taxonomy" id="40148"/>
    <lineage>
        <taxon>Eukaryota</taxon>
        <taxon>Viridiplantae</taxon>
        <taxon>Streptophyta</taxon>
        <taxon>Embryophyta</taxon>
        <taxon>Tracheophyta</taxon>
        <taxon>Spermatophyta</taxon>
        <taxon>Magnoliopsida</taxon>
        <taxon>Liliopsida</taxon>
        <taxon>Poales</taxon>
        <taxon>Poaceae</taxon>
        <taxon>BOP clade</taxon>
        <taxon>Oryzoideae</taxon>
        <taxon>Oryzeae</taxon>
        <taxon>Oryzinae</taxon>
        <taxon>Oryza</taxon>
    </lineage>
</organism>
<evidence type="ECO:0000256" key="2">
    <source>
        <dbReference type="ARBA" id="ARBA00009592"/>
    </source>
</evidence>
<dbReference type="InterPro" id="IPR003591">
    <property type="entry name" value="Leu-rich_rpt_typical-subtyp"/>
</dbReference>
<keyword evidence="20" id="KW-1185">Reference proteome</keyword>
<keyword evidence="4" id="KW-1003">Cell membrane</keyword>
<keyword evidence="7" id="KW-0812">Transmembrane</keyword>
<keyword evidence="5" id="KW-0723">Serine/threonine-protein kinase</keyword>
<evidence type="ECO:0000313" key="19">
    <source>
        <dbReference type="EnsemblPlants" id="OGLUM02G24460.1"/>
    </source>
</evidence>
<keyword evidence="10" id="KW-0808">Transferase</keyword>
<evidence type="ECO:0000256" key="11">
    <source>
        <dbReference type="ARBA" id="ARBA00022989"/>
    </source>
</evidence>
<dbReference type="Proteomes" id="UP000026961">
    <property type="component" value="Chromosome 2"/>
</dbReference>
<dbReference type="Pfam" id="PF00560">
    <property type="entry name" value="LRR_1"/>
    <property type="match status" value="5"/>
</dbReference>
<keyword evidence="6" id="KW-0433">Leucine-rich repeat</keyword>
<dbReference type="Pfam" id="PF08263">
    <property type="entry name" value="LRRNT_2"/>
    <property type="match status" value="1"/>
</dbReference>
<evidence type="ECO:0000256" key="17">
    <source>
        <dbReference type="SAM" id="MobiDB-lite"/>
    </source>
</evidence>
<dbReference type="InterPro" id="IPR001611">
    <property type="entry name" value="Leu-rich_rpt"/>
</dbReference>
<dbReference type="PANTHER" id="PTHR48052:SF8">
    <property type="entry name" value="LRR RECEPTOR-LIKE SERINE_THREONINE-PROTEIN KINASE FLS2"/>
    <property type="match status" value="1"/>
</dbReference>
<keyword evidence="11" id="KW-1133">Transmembrane helix</keyword>
<dbReference type="SUPFAM" id="SSF52058">
    <property type="entry name" value="L domain-like"/>
    <property type="match status" value="2"/>
</dbReference>
<evidence type="ECO:0000256" key="7">
    <source>
        <dbReference type="ARBA" id="ARBA00022692"/>
    </source>
</evidence>
<evidence type="ECO:0000313" key="20">
    <source>
        <dbReference type="Proteomes" id="UP000026961"/>
    </source>
</evidence>
<dbReference type="InterPro" id="IPR032675">
    <property type="entry name" value="LRR_dom_sf"/>
</dbReference>
<evidence type="ECO:0000256" key="1">
    <source>
        <dbReference type="ARBA" id="ARBA00004251"/>
    </source>
</evidence>
<evidence type="ECO:0000256" key="4">
    <source>
        <dbReference type="ARBA" id="ARBA00022475"/>
    </source>
</evidence>
<dbReference type="EnsemblPlants" id="OGLUM02G24460.1">
    <property type="protein sequence ID" value="OGLUM02G24460.1"/>
    <property type="gene ID" value="OGLUM02G24460"/>
</dbReference>
<dbReference type="SMART" id="SM00369">
    <property type="entry name" value="LRR_TYP"/>
    <property type="match status" value="6"/>
</dbReference>
<name>A0A0D9YUY5_9ORYZ</name>
<accession>A0A0D9YUY5</accession>
<keyword evidence="13" id="KW-0675">Receptor</keyword>
<evidence type="ECO:0000256" key="12">
    <source>
        <dbReference type="ARBA" id="ARBA00023136"/>
    </source>
</evidence>
<evidence type="ECO:0000256" key="13">
    <source>
        <dbReference type="ARBA" id="ARBA00023170"/>
    </source>
</evidence>
<proteinExistence type="inferred from homology"/>
<keyword evidence="10" id="KW-0418">Kinase</keyword>
<sequence length="525" mass="56724">MRSRSPESYLRRGRRSAACATTRSRSDGATARVTACKPRSSAVVGGGAWSGEAVDEGDMCSEQEQPTKLAVFIQLVLLLLCYGVGNNVVVHCSTVRENNTDLQSLIDFKKGITEDPGGVLISWNTSTHFCRWNGVICTTARPWRVSVLNLTDRSLAGKITSSLANLTSLSILDLSSNRFFGQVPLLNQLKQLDTLNLSINALEGTIPNELMNCSNLRELDISGNLLHGAISPNIGSLTKLEYLDLAANNLTGMIPASVQNLTKLNFIRLKHNQLEGIIPDRIWQLPNLSVLLLGDNTLSGEIPLTLNFSRIKLLSLEMNTLGKVLPPNFGDAFLHLQMVSLGQNNFEGQIPPSLANASGLSLIDFSVNNFTGQIPTSFGRLPKLSMLNLQYNKLEANGNQGWEFLYALSNCTSLTVLSLAYNNLQGALPDSVGNLSINLQNLILIGNNISGTVPPSIGNFPNLIALSLSENSFSGEIGEWIGNLKNLQGLFLHDNNLVGPITPSIGNLTQLTELELFTITGVGLG</sequence>
<feature type="region of interest" description="Disordered" evidence="17">
    <location>
        <begin position="1"/>
        <end position="25"/>
    </location>
</feature>
<dbReference type="InterPro" id="IPR013210">
    <property type="entry name" value="LRR_N_plant-typ"/>
</dbReference>
<dbReference type="Pfam" id="PF13855">
    <property type="entry name" value="LRR_8"/>
    <property type="match status" value="1"/>
</dbReference>